<evidence type="ECO:0000256" key="1">
    <source>
        <dbReference type="ARBA" id="ARBA00001755"/>
    </source>
</evidence>
<dbReference type="Gene3D" id="3.90.660.20">
    <property type="entry name" value="Protoporphyrinogen oxidase, mitochondrial, domain 2"/>
    <property type="match status" value="1"/>
</dbReference>
<dbReference type="GO" id="GO:0005737">
    <property type="term" value="C:cytoplasm"/>
    <property type="evidence" value="ECO:0007669"/>
    <property type="project" value="UniProtKB-SubCell"/>
</dbReference>
<protein>
    <recommendedName>
        <fullName evidence="7 12">Coproporphyrinogen III oxidase</fullName>
        <ecNumber evidence="6 12">1.3.3.15</ecNumber>
    </recommendedName>
</protein>
<keyword evidence="10 12" id="KW-0560">Oxidoreductase</keyword>
<keyword evidence="11 12" id="KW-0350">Heme biosynthesis</keyword>
<comment type="caution">
    <text evidence="14">The sequence shown here is derived from an EMBL/GenBank/DDBJ whole genome shotgun (WGS) entry which is preliminary data.</text>
</comment>
<comment type="cofactor">
    <cofactor evidence="2 12">
        <name>FAD</name>
        <dbReference type="ChEBI" id="CHEBI:57692"/>
    </cofactor>
</comment>
<evidence type="ECO:0000256" key="2">
    <source>
        <dbReference type="ARBA" id="ARBA00001974"/>
    </source>
</evidence>
<evidence type="ECO:0000256" key="3">
    <source>
        <dbReference type="ARBA" id="ARBA00002185"/>
    </source>
</evidence>
<dbReference type="PANTHER" id="PTHR42923:SF3">
    <property type="entry name" value="PROTOPORPHYRINOGEN OXIDASE"/>
    <property type="match status" value="1"/>
</dbReference>
<proteinExistence type="inferred from homology"/>
<organism evidence="14 15">
    <name type="scientific">Nakamurella alba</name>
    <dbReference type="NCBI Taxonomy" id="2665158"/>
    <lineage>
        <taxon>Bacteria</taxon>
        <taxon>Bacillati</taxon>
        <taxon>Actinomycetota</taxon>
        <taxon>Actinomycetes</taxon>
        <taxon>Nakamurellales</taxon>
        <taxon>Nakamurellaceae</taxon>
        <taxon>Nakamurella</taxon>
    </lineage>
</organism>
<dbReference type="EMBL" id="WLYK01000001">
    <property type="protein sequence ID" value="MTD13153.1"/>
    <property type="molecule type" value="Genomic_DNA"/>
</dbReference>
<dbReference type="GO" id="GO:0004729">
    <property type="term" value="F:oxygen-dependent protoporphyrinogen oxidase activity"/>
    <property type="evidence" value="ECO:0007669"/>
    <property type="project" value="UniProtKB-UniRule"/>
</dbReference>
<dbReference type="UniPathway" id="UPA00252"/>
<feature type="domain" description="Amine oxidase" evidence="13">
    <location>
        <begin position="6"/>
        <end position="434"/>
    </location>
</feature>
<comment type="similarity">
    <text evidence="5 12">Belongs to the protoporphyrinogen/coproporphyrinogen oxidase family. Coproporphyrinogen III oxidase subfamily.</text>
</comment>
<dbReference type="PANTHER" id="PTHR42923">
    <property type="entry name" value="PROTOPORPHYRINOGEN OXIDASE"/>
    <property type="match status" value="1"/>
</dbReference>
<evidence type="ECO:0000256" key="5">
    <source>
        <dbReference type="ARBA" id="ARBA00008310"/>
    </source>
</evidence>
<keyword evidence="9 12" id="KW-0274">FAD</keyword>
<evidence type="ECO:0000256" key="7">
    <source>
        <dbReference type="ARBA" id="ARBA00019046"/>
    </source>
</evidence>
<accession>A0A7K1FIR3</accession>
<dbReference type="Proteomes" id="UP000460221">
    <property type="component" value="Unassembled WGS sequence"/>
</dbReference>
<dbReference type="InterPro" id="IPR036188">
    <property type="entry name" value="FAD/NAD-bd_sf"/>
</dbReference>
<dbReference type="GO" id="GO:0006783">
    <property type="term" value="P:heme biosynthetic process"/>
    <property type="evidence" value="ECO:0007669"/>
    <property type="project" value="UniProtKB-UniRule"/>
</dbReference>
<sequence length="449" mass="44436">MIGGGVAGLVAAWELARAGRAPIVLEASPAPGGTVARHTVDGLDLDAGAESFATATPAVAQLVSDLGLQDRVVSPNPAGAWVRHAAGAAPLPAGGLLGIPGRPLAADVRRVLGTPGALRAAVDRVLPRRTGTGPGTLGDLVRTRMGRRALDRLVAPVAGGVYSADPDGLETHSLNPRLLPALAEHGSLAAAVRALRGGAGARAGSAVAGLRGGMYSLVEALSAQIAGAGGEIRTGTPALALSRAGTAWQVSVAGAQLLTDLVVLATDAGPAAALLGPASAVTLPTDTTDVVLVTLVVVGPDLRAAPRGTGLLVAADVPGIAAKALTHATAKWDWLAQAAGPDRHVLRLSYGRGDRTPDDGELPALAARDAAALMGVPLGTVHATALTRWSATVPRFGTGHRDTVRALRAGLPPGLLAVGAHLAGTGLGAVVADARAAVAPLIASPSSQS</sequence>
<evidence type="ECO:0000256" key="9">
    <source>
        <dbReference type="ARBA" id="ARBA00022827"/>
    </source>
</evidence>
<evidence type="ECO:0000256" key="4">
    <source>
        <dbReference type="ARBA" id="ARBA00004744"/>
    </source>
</evidence>
<evidence type="ECO:0000256" key="8">
    <source>
        <dbReference type="ARBA" id="ARBA00022630"/>
    </source>
</evidence>
<gene>
    <name evidence="14" type="primary">hemG</name>
    <name evidence="14" type="ORF">GIS00_04230</name>
</gene>
<dbReference type="Gene3D" id="3.50.50.60">
    <property type="entry name" value="FAD/NAD(P)-binding domain"/>
    <property type="match status" value="1"/>
</dbReference>
<evidence type="ECO:0000256" key="12">
    <source>
        <dbReference type="RuleBase" id="RU364052"/>
    </source>
</evidence>
<dbReference type="EC" id="1.3.3.15" evidence="6 12"/>
<comment type="pathway">
    <text evidence="4 12">Porphyrin-containing compound metabolism; protoheme biosynthesis.</text>
</comment>
<evidence type="ECO:0000256" key="10">
    <source>
        <dbReference type="ARBA" id="ARBA00023002"/>
    </source>
</evidence>
<reference evidence="14 15" key="1">
    <citation type="submission" date="2019-11" db="EMBL/GenBank/DDBJ databases">
        <authorList>
            <person name="Jiang L.-Q."/>
        </authorList>
    </citation>
    <scope>NUCLEOTIDE SEQUENCE [LARGE SCALE GENOMIC DNA]</scope>
    <source>
        <strain evidence="14 15">YIM 132087</strain>
    </source>
</reference>
<comment type="function">
    <text evidence="3 12">Involved in coproporphyrin-dependent heme b biosynthesis. Catalyzes the oxidation of coproporphyrinogen III to coproporphyrin III.</text>
</comment>
<keyword evidence="8 12" id="KW-0285">Flavoprotein</keyword>
<keyword evidence="12" id="KW-0963">Cytoplasm</keyword>
<dbReference type="InterPro" id="IPR002937">
    <property type="entry name" value="Amino_oxidase"/>
</dbReference>
<dbReference type="SUPFAM" id="SSF51905">
    <property type="entry name" value="FAD/NAD(P)-binding domain"/>
    <property type="match status" value="1"/>
</dbReference>
<keyword evidence="15" id="KW-1185">Reference proteome</keyword>
<dbReference type="InterPro" id="IPR004572">
    <property type="entry name" value="Protoporphyrinogen_oxidase"/>
</dbReference>
<dbReference type="Gene3D" id="1.10.3110.10">
    <property type="entry name" value="protoporphyrinogen ix oxidase, domain 3"/>
    <property type="match status" value="1"/>
</dbReference>
<name>A0A7K1FIR3_9ACTN</name>
<evidence type="ECO:0000256" key="6">
    <source>
        <dbReference type="ARBA" id="ARBA00012402"/>
    </source>
</evidence>
<dbReference type="SUPFAM" id="SSF54373">
    <property type="entry name" value="FAD-linked reductases, C-terminal domain"/>
    <property type="match status" value="1"/>
</dbReference>
<dbReference type="InterPro" id="IPR050464">
    <property type="entry name" value="Zeta_carotene_desat/Oxidored"/>
</dbReference>
<comment type="subcellular location">
    <subcellularLocation>
        <location evidence="12">Cytoplasm</location>
    </subcellularLocation>
</comment>
<comment type="catalytic activity">
    <reaction evidence="1">
        <text>coproporphyrinogen III + 3 O2 = coproporphyrin III + 3 H2O2</text>
        <dbReference type="Rhea" id="RHEA:43436"/>
        <dbReference type="ChEBI" id="CHEBI:15379"/>
        <dbReference type="ChEBI" id="CHEBI:16240"/>
        <dbReference type="ChEBI" id="CHEBI:57309"/>
        <dbReference type="ChEBI" id="CHEBI:131725"/>
        <dbReference type="EC" id="1.3.3.15"/>
    </reaction>
    <physiologicalReaction direction="left-to-right" evidence="1">
        <dbReference type="Rhea" id="RHEA:43437"/>
    </physiologicalReaction>
</comment>
<evidence type="ECO:0000256" key="11">
    <source>
        <dbReference type="ARBA" id="ARBA00023133"/>
    </source>
</evidence>
<dbReference type="AlphaFoldDB" id="A0A7K1FIR3"/>
<evidence type="ECO:0000313" key="15">
    <source>
        <dbReference type="Proteomes" id="UP000460221"/>
    </source>
</evidence>
<evidence type="ECO:0000313" key="14">
    <source>
        <dbReference type="EMBL" id="MTD13153.1"/>
    </source>
</evidence>
<dbReference type="NCBIfam" id="TIGR00562">
    <property type="entry name" value="proto_IX_ox"/>
    <property type="match status" value="1"/>
</dbReference>
<dbReference type="Pfam" id="PF01593">
    <property type="entry name" value="Amino_oxidase"/>
    <property type="match status" value="1"/>
</dbReference>
<evidence type="ECO:0000259" key="13">
    <source>
        <dbReference type="Pfam" id="PF01593"/>
    </source>
</evidence>